<organism evidence="14 15">
    <name type="scientific">Dimorphilus gyrociliatus</name>
    <dbReference type="NCBI Taxonomy" id="2664684"/>
    <lineage>
        <taxon>Eukaryota</taxon>
        <taxon>Metazoa</taxon>
        <taxon>Spiralia</taxon>
        <taxon>Lophotrochozoa</taxon>
        <taxon>Annelida</taxon>
        <taxon>Polychaeta</taxon>
        <taxon>Polychaeta incertae sedis</taxon>
        <taxon>Dinophilidae</taxon>
        <taxon>Dimorphilus</taxon>
    </lineage>
</organism>
<dbReference type="OrthoDB" id="407674at2759"/>
<dbReference type="InterPro" id="IPR006201">
    <property type="entry name" value="Neur_channel"/>
</dbReference>
<keyword evidence="10 11" id="KW-0407">Ion channel</keyword>
<dbReference type="Gene3D" id="1.20.58.390">
    <property type="entry name" value="Neurotransmitter-gated ion-channel transmembrane domain"/>
    <property type="match status" value="1"/>
</dbReference>
<proteinExistence type="inferred from homology"/>
<feature type="transmembrane region" description="Helical" evidence="11">
    <location>
        <begin position="377"/>
        <end position="397"/>
    </location>
</feature>
<dbReference type="InterPro" id="IPR036734">
    <property type="entry name" value="Neur_chan_lig-bd_sf"/>
</dbReference>
<feature type="domain" description="Neurotransmitter-gated ion-channel ligand-binding" evidence="12">
    <location>
        <begin position="28"/>
        <end position="233"/>
    </location>
</feature>
<dbReference type="InterPro" id="IPR006028">
    <property type="entry name" value="GABAA/Glycine_rcpt"/>
</dbReference>
<keyword evidence="15" id="KW-1185">Reference proteome</keyword>
<dbReference type="PROSITE" id="PS00236">
    <property type="entry name" value="NEUROTR_ION_CHANNEL"/>
    <property type="match status" value="1"/>
</dbReference>
<dbReference type="SUPFAM" id="SSF63712">
    <property type="entry name" value="Nicotinic receptor ligand binding domain-like"/>
    <property type="match status" value="1"/>
</dbReference>
<dbReference type="EMBL" id="CAJFCJ010000005">
    <property type="protein sequence ID" value="CAD5114938.1"/>
    <property type="molecule type" value="Genomic_DNA"/>
</dbReference>
<dbReference type="PRINTS" id="PR00252">
    <property type="entry name" value="NRIONCHANNEL"/>
</dbReference>
<keyword evidence="3 11" id="KW-0813">Transport</keyword>
<reference evidence="14 15" key="1">
    <citation type="submission" date="2020-08" db="EMBL/GenBank/DDBJ databases">
        <authorList>
            <person name="Hejnol A."/>
        </authorList>
    </citation>
    <scope>NUCLEOTIDE SEQUENCE [LARGE SCALE GENOMIC DNA]</scope>
</reference>
<dbReference type="CDD" id="cd19049">
    <property type="entry name" value="LGIC_TM_anion"/>
    <property type="match status" value="1"/>
</dbReference>
<dbReference type="NCBIfam" id="TIGR00860">
    <property type="entry name" value="LIC"/>
    <property type="match status" value="1"/>
</dbReference>
<evidence type="ECO:0000256" key="9">
    <source>
        <dbReference type="ARBA" id="ARBA00023136"/>
    </source>
</evidence>
<evidence type="ECO:0000256" key="6">
    <source>
        <dbReference type="ARBA" id="ARBA00022729"/>
    </source>
</evidence>
<accession>A0A7I8VFI4</accession>
<dbReference type="InterPro" id="IPR006202">
    <property type="entry name" value="Neur_chan_lig-bd"/>
</dbReference>
<feature type="transmembrane region" description="Helical" evidence="11">
    <location>
        <begin position="299"/>
        <end position="321"/>
    </location>
</feature>
<feature type="transmembrane region" description="Helical" evidence="11">
    <location>
        <begin position="234"/>
        <end position="256"/>
    </location>
</feature>
<dbReference type="PANTHER" id="PTHR18945">
    <property type="entry name" value="NEUROTRANSMITTER GATED ION CHANNEL"/>
    <property type="match status" value="1"/>
</dbReference>
<evidence type="ECO:0000256" key="8">
    <source>
        <dbReference type="ARBA" id="ARBA00023065"/>
    </source>
</evidence>
<feature type="chain" id="PRO_5029940707" evidence="11">
    <location>
        <begin position="24"/>
        <end position="399"/>
    </location>
</feature>
<gene>
    <name evidence="14" type="ORF">DGYR_LOCUS3735</name>
</gene>
<evidence type="ECO:0000256" key="3">
    <source>
        <dbReference type="ARBA" id="ARBA00022448"/>
    </source>
</evidence>
<evidence type="ECO:0000313" key="15">
    <source>
        <dbReference type="Proteomes" id="UP000549394"/>
    </source>
</evidence>
<evidence type="ECO:0000256" key="10">
    <source>
        <dbReference type="ARBA" id="ARBA00023303"/>
    </source>
</evidence>
<evidence type="ECO:0000259" key="13">
    <source>
        <dbReference type="Pfam" id="PF02932"/>
    </source>
</evidence>
<dbReference type="InterPro" id="IPR036719">
    <property type="entry name" value="Neuro-gated_channel_TM_sf"/>
</dbReference>
<evidence type="ECO:0000259" key="12">
    <source>
        <dbReference type="Pfam" id="PF02931"/>
    </source>
</evidence>
<comment type="subcellular location">
    <subcellularLocation>
        <location evidence="2">Cell membrane</location>
    </subcellularLocation>
    <subcellularLocation>
        <location evidence="1">Membrane</location>
        <topology evidence="1">Multi-pass membrane protein</topology>
    </subcellularLocation>
</comment>
<evidence type="ECO:0000256" key="4">
    <source>
        <dbReference type="ARBA" id="ARBA00022475"/>
    </source>
</evidence>
<dbReference type="GO" id="GO:0005230">
    <property type="term" value="F:extracellular ligand-gated monoatomic ion channel activity"/>
    <property type="evidence" value="ECO:0007669"/>
    <property type="project" value="InterPro"/>
</dbReference>
<keyword evidence="9 11" id="KW-0472">Membrane</keyword>
<keyword evidence="6 11" id="KW-0732">Signal</keyword>
<dbReference type="PRINTS" id="PR00253">
    <property type="entry name" value="GABAARECEPTR"/>
</dbReference>
<name>A0A7I8VFI4_9ANNE</name>
<keyword evidence="5 11" id="KW-0812">Transmembrane</keyword>
<comment type="caution">
    <text evidence="14">The sequence shown here is derived from an EMBL/GenBank/DDBJ whole genome shotgun (WGS) entry which is preliminary data.</text>
</comment>
<dbReference type="Pfam" id="PF02932">
    <property type="entry name" value="Neur_chan_memb"/>
    <property type="match status" value="1"/>
</dbReference>
<feature type="transmembrane region" description="Helical" evidence="11">
    <location>
        <begin position="263"/>
        <end position="279"/>
    </location>
</feature>
<keyword evidence="4" id="KW-1003">Cell membrane</keyword>
<protein>
    <submittedName>
        <fullName evidence="14">DgyrCDS3969</fullName>
    </submittedName>
</protein>
<dbReference type="GO" id="GO:0004888">
    <property type="term" value="F:transmembrane signaling receptor activity"/>
    <property type="evidence" value="ECO:0007669"/>
    <property type="project" value="InterPro"/>
</dbReference>
<dbReference type="CDD" id="cd18991">
    <property type="entry name" value="LGIC_ECD_GlyR"/>
    <property type="match status" value="1"/>
</dbReference>
<dbReference type="Gene3D" id="2.70.170.10">
    <property type="entry name" value="Neurotransmitter-gated ion-channel ligand-binding domain"/>
    <property type="match status" value="1"/>
</dbReference>
<dbReference type="Proteomes" id="UP000549394">
    <property type="component" value="Unassembled WGS sequence"/>
</dbReference>
<evidence type="ECO:0000256" key="1">
    <source>
        <dbReference type="ARBA" id="ARBA00004141"/>
    </source>
</evidence>
<dbReference type="GO" id="GO:0005886">
    <property type="term" value="C:plasma membrane"/>
    <property type="evidence" value="ECO:0007669"/>
    <property type="project" value="UniProtKB-SubCell"/>
</dbReference>
<evidence type="ECO:0000256" key="2">
    <source>
        <dbReference type="ARBA" id="ARBA00004236"/>
    </source>
</evidence>
<feature type="signal peptide" evidence="11">
    <location>
        <begin position="1"/>
        <end position="23"/>
    </location>
</feature>
<evidence type="ECO:0000256" key="11">
    <source>
        <dbReference type="RuleBase" id="RU000687"/>
    </source>
</evidence>
<sequence>MRHLDFALSCLLISSIRFGVVFCQDARYLLEKLMENYDSRVPPNFNTDKVTKVAIDMHISSVDSISEQTMDFIISVFLRQRWEDTRLSHRHFSNLSVISLDTKMVDRIWVPDLFFRNEKKAEFHDVTVPNRFLRIYENGSIYYSSRISLRLSCPMRLEKFPLDEQQCTLQMESYAHTTDTLLFEWNNPDPIEINEELELPQFELTDYKLSTCTRRYITGNFSCLNITLYLRRNIGFYMIQTYIPTALIVGLSWVSFWISQDAVPARISLGVLTILTMTTQASSSRQSLPRVSYIKAIDIWMATCLVFVFAALLEFAIVNVLSRNEIRRKSSLRDKMRNDQVCQKEEELKSSGKMISFFVRDPKGKEKAKKVDKGARAGFPLAYFTFNLVYWITYVFWQP</sequence>
<dbReference type="Pfam" id="PF02931">
    <property type="entry name" value="Neur_chan_LBD"/>
    <property type="match status" value="1"/>
</dbReference>
<keyword evidence="7 11" id="KW-1133">Transmembrane helix</keyword>
<feature type="domain" description="Neurotransmitter-gated ion-channel transmembrane" evidence="13">
    <location>
        <begin position="241"/>
        <end position="329"/>
    </location>
</feature>
<dbReference type="InterPro" id="IPR018000">
    <property type="entry name" value="Neurotransmitter_ion_chnl_CS"/>
</dbReference>
<dbReference type="FunFam" id="2.70.170.10:FF:000014">
    <property type="entry name" value="Glycine receptor subunit beta"/>
    <property type="match status" value="1"/>
</dbReference>
<dbReference type="InterPro" id="IPR038050">
    <property type="entry name" value="Neuro_actylchol_rec"/>
</dbReference>
<dbReference type="AlphaFoldDB" id="A0A7I8VFI4"/>
<dbReference type="SUPFAM" id="SSF90112">
    <property type="entry name" value="Neurotransmitter-gated ion-channel transmembrane pore"/>
    <property type="match status" value="1"/>
</dbReference>
<evidence type="ECO:0000256" key="5">
    <source>
        <dbReference type="ARBA" id="ARBA00022692"/>
    </source>
</evidence>
<evidence type="ECO:0000256" key="7">
    <source>
        <dbReference type="ARBA" id="ARBA00022989"/>
    </source>
</evidence>
<keyword evidence="8 11" id="KW-0406">Ion transport</keyword>
<comment type="similarity">
    <text evidence="11">Belongs to the ligand-gated ion channel (TC 1.A.9) family.</text>
</comment>
<evidence type="ECO:0000313" key="14">
    <source>
        <dbReference type="EMBL" id="CAD5114938.1"/>
    </source>
</evidence>
<dbReference type="InterPro" id="IPR006029">
    <property type="entry name" value="Neurotrans-gated_channel_TM"/>
</dbReference>